<proteinExistence type="predicted"/>
<evidence type="ECO:0000313" key="12">
    <source>
        <dbReference type="EMBL" id="KAG0128741.1"/>
    </source>
</evidence>
<evidence type="ECO:0000313" key="13">
    <source>
        <dbReference type="EMBL" id="KAI1237160.1"/>
    </source>
</evidence>
<dbReference type="EMBL" id="JADDUC020000008">
    <property type="protein sequence ID" value="KAI1237160.1"/>
    <property type="molecule type" value="Genomic_DNA"/>
</dbReference>
<reference evidence="13 14" key="2">
    <citation type="journal article" date="2021" name="J. Hered.">
        <title>Feather Gene Expression Elucidates the Developmental Basis of Plumage Iridescence in African Starlings.</title>
        <authorList>
            <person name="Rubenstein D.R."/>
            <person name="Corvelo A."/>
            <person name="MacManes M.D."/>
            <person name="Maia R."/>
            <person name="Narzisi G."/>
            <person name="Rousaki A."/>
            <person name="Vandenabeele P."/>
            <person name="Shawkey M.D."/>
            <person name="Solomon J."/>
        </authorList>
    </citation>
    <scope>NUCLEOTIDE SEQUENCE [LARGE SCALE GENOMIC DNA]</scope>
    <source>
        <strain evidence="13">SS15</strain>
    </source>
</reference>
<name>A0A835TZE2_9PASS</name>
<evidence type="ECO:0000256" key="6">
    <source>
        <dbReference type="ARBA" id="ARBA00022843"/>
    </source>
</evidence>
<dbReference type="Pfam" id="PF10497">
    <property type="entry name" value="zf-4CXXC_R1"/>
    <property type="match status" value="1"/>
</dbReference>
<evidence type="ECO:0000313" key="14">
    <source>
        <dbReference type="Proteomes" id="UP000618051"/>
    </source>
</evidence>
<feature type="region of interest" description="Disordered" evidence="10">
    <location>
        <begin position="91"/>
        <end position="110"/>
    </location>
</feature>
<gene>
    <name evidence="13" type="ORF">IHE44_0014416</name>
    <name evidence="12" type="ORF">IHE44_001694</name>
</gene>
<dbReference type="EMBL" id="JADDUC010000013">
    <property type="protein sequence ID" value="KAG0128741.1"/>
    <property type="molecule type" value="Genomic_DNA"/>
</dbReference>
<keyword evidence="8" id="KW-0804">Transcription</keyword>
<comment type="subcellular location">
    <subcellularLocation>
        <location evidence="2">Cytoplasm</location>
    </subcellularLocation>
    <subcellularLocation>
        <location evidence="1">Nucleus</location>
    </subcellularLocation>
</comment>
<evidence type="ECO:0000259" key="11">
    <source>
        <dbReference type="Pfam" id="PF10497"/>
    </source>
</evidence>
<dbReference type="InterPro" id="IPR018866">
    <property type="entry name" value="Znf-4CXXC_R1"/>
</dbReference>
<dbReference type="PANTHER" id="PTHR31169:SF2">
    <property type="entry name" value="CELL DIVISION CYCLE-ASSOCIATED PROTEIN 7"/>
    <property type="match status" value="1"/>
</dbReference>
<accession>A0A835TZE2</accession>
<evidence type="ECO:0000256" key="2">
    <source>
        <dbReference type="ARBA" id="ARBA00004496"/>
    </source>
</evidence>
<dbReference type="PANTHER" id="PTHR31169">
    <property type="entry name" value="OS05G0300700 PROTEIN"/>
    <property type="match status" value="1"/>
</dbReference>
<reference evidence="12" key="1">
    <citation type="submission" date="2020-10" db="EMBL/GenBank/DDBJ databases">
        <title>Feather gene expression reveals the developmental basis of iridescence in African starlings.</title>
        <authorList>
            <person name="Rubenstein D.R."/>
        </authorList>
    </citation>
    <scope>NUCLEOTIDE SEQUENCE</scope>
    <source>
        <strain evidence="12">SS15</strain>
        <tissue evidence="12">Liver</tissue>
    </source>
</reference>
<evidence type="ECO:0000256" key="3">
    <source>
        <dbReference type="ARBA" id="ARBA00022490"/>
    </source>
</evidence>
<dbReference type="AlphaFoldDB" id="A0A835TZE2"/>
<protein>
    <recommendedName>
        <fullName evidence="11">Zinc-finger domain-containing protein</fullName>
    </recommendedName>
</protein>
<evidence type="ECO:0000256" key="8">
    <source>
        <dbReference type="ARBA" id="ARBA00023163"/>
    </source>
</evidence>
<feature type="compositionally biased region" description="Acidic residues" evidence="10">
    <location>
        <begin position="94"/>
        <end position="105"/>
    </location>
</feature>
<keyword evidence="6" id="KW-0832">Ubl conjugation</keyword>
<feature type="domain" description="Zinc-finger" evidence="11">
    <location>
        <begin position="307"/>
        <end position="404"/>
    </location>
</feature>
<keyword evidence="9" id="KW-0539">Nucleus</keyword>
<keyword evidence="4" id="KW-1017">Isopeptide bond</keyword>
<dbReference type="OrthoDB" id="298344at2759"/>
<keyword evidence="14" id="KW-1185">Reference proteome</keyword>
<evidence type="ECO:0000256" key="7">
    <source>
        <dbReference type="ARBA" id="ARBA00023015"/>
    </source>
</evidence>
<evidence type="ECO:0000256" key="1">
    <source>
        <dbReference type="ARBA" id="ARBA00004123"/>
    </source>
</evidence>
<evidence type="ECO:0000256" key="10">
    <source>
        <dbReference type="SAM" id="MobiDB-lite"/>
    </source>
</evidence>
<dbReference type="GO" id="GO:0005737">
    <property type="term" value="C:cytoplasm"/>
    <property type="evidence" value="ECO:0007669"/>
    <property type="project" value="UniProtKB-SubCell"/>
</dbReference>
<dbReference type="GO" id="GO:0006355">
    <property type="term" value="P:regulation of DNA-templated transcription"/>
    <property type="evidence" value="ECO:0007669"/>
    <property type="project" value="InterPro"/>
</dbReference>
<dbReference type="GO" id="GO:0005634">
    <property type="term" value="C:nucleus"/>
    <property type="evidence" value="ECO:0007669"/>
    <property type="project" value="UniProtKB-SubCell"/>
</dbReference>
<comment type="caution">
    <text evidence="12">The sequence shown here is derived from an EMBL/GenBank/DDBJ whole genome shotgun (WGS) entry which is preliminary data.</text>
</comment>
<keyword evidence="5" id="KW-0597">Phosphoprotein</keyword>
<evidence type="ECO:0000256" key="5">
    <source>
        <dbReference type="ARBA" id="ARBA00022553"/>
    </source>
</evidence>
<keyword evidence="7" id="KW-0805">Transcription regulation</keyword>
<feature type="region of interest" description="Disordered" evidence="10">
    <location>
        <begin position="213"/>
        <end position="244"/>
    </location>
</feature>
<evidence type="ECO:0000256" key="9">
    <source>
        <dbReference type="ARBA" id="ARBA00023242"/>
    </source>
</evidence>
<feature type="region of interest" description="Disordered" evidence="10">
    <location>
        <begin position="127"/>
        <end position="154"/>
    </location>
</feature>
<dbReference type="InterPro" id="IPR040221">
    <property type="entry name" value="CDCA7/CDA7L"/>
</dbReference>
<evidence type="ECO:0000256" key="4">
    <source>
        <dbReference type="ARBA" id="ARBA00022499"/>
    </source>
</evidence>
<dbReference type="Proteomes" id="UP000618051">
    <property type="component" value="Unassembled WGS sequence"/>
</dbReference>
<sequence>MINRRRCSGRRNFTAFRNTKLIPMETSSSSDDSCDSFGSDNFANTVSTEQEQKCKFRPDIKEELVKIFHEASDDESFCGFSENEVQDALKLESDSDENDTSAESEIEQRGQKCPVPLKVAMKFPLRRSERRKGGMEPVPETPMPAPDSDSDTEESGAMFLEKRALNIKENKAMASTLSSCRLAFFPPSVLTLGGSLFKFTGPKRLPRHSLPKCALRRNPDRSSRPHTRSRSLIEGPPTLVPEEEEDDRYVLVRRRKMSDEYLEHEARTPRRGHRGAMAFPHVVRPVEDITEEELDNICGSAREKVYNRAMGSTCHQCRQKTIDTKTNCRNPDCVGVRGQFCGPCLRNRYGEDVRTALLDPTWRCPPCRGICNCSFCRQRDGRCATGVLVYLAKYHGFDNVHAYLKRSFSSGCQLPPLTQGTDSQPRLTTPPALSLCNCSGISLSPAPQCLLYTLFSSTEAVSEPSCITLLHSNDFAPWF</sequence>
<reference evidence="13" key="3">
    <citation type="submission" date="2022-01" db="EMBL/GenBank/DDBJ databases">
        <authorList>
            <person name="Rubenstein D.R."/>
        </authorList>
    </citation>
    <scope>NUCLEOTIDE SEQUENCE</scope>
    <source>
        <strain evidence="13">SS15</strain>
        <tissue evidence="13">Liver</tissue>
    </source>
</reference>
<organism evidence="12">
    <name type="scientific">Lamprotornis superbus</name>
    <dbReference type="NCBI Taxonomy" id="245042"/>
    <lineage>
        <taxon>Eukaryota</taxon>
        <taxon>Metazoa</taxon>
        <taxon>Chordata</taxon>
        <taxon>Craniata</taxon>
        <taxon>Vertebrata</taxon>
        <taxon>Euteleostomi</taxon>
        <taxon>Archelosauria</taxon>
        <taxon>Archosauria</taxon>
        <taxon>Dinosauria</taxon>
        <taxon>Saurischia</taxon>
        <taxon>Theropoda</taxon>
        <taxon>Coelurosauria</taxon>
        <taxon>Aves</taxon>
        <taxon>Neognathae</taxon>
        <taxon>Neoaves</taxon>
        <taxon>Telluraves</taxon>
        <taxon>Australaves</taxon>
        <taxon>Passeriformes</taxon>
        <taxon>Sturnidae</taxon>
        <taxon>Lamprotornis</taxon>
    </lineage>
</organism>
<keyword evidence="3" id="KW-0963">Cytoplasm</keyword>